<feature type="transmembrane region" description="Helical" evidence="6">
    <location>
        <begin position="473"/>
        <end position="491"/>
    </location>
</feature>
<evidence type="ECO:0000256" key="3">
    <source>
        <dbReference type="ARBA" id="ARBA00022692"/>
    </source>
</evidence>
<keyword evidence="5 6" id="KW-0472">Membrane</keyword>
<feature type="transmembrane region" description="Helical" evidence="6">
    <location>
        <begin position="54"/>
        <end position="71"/>
    </location>
</feature>
<dbReference type="PANTHER" id="PTHR48022:SF15">
    <property type="entry name" value="ALPHA-GLUCOSIDE TRANSPORTER, PUTATIVE (AFU_ORTHOLOGUE AFUA_5G00500)-RELATED"/>
    <property type="match status" value="1"/>
</dbReference>
<comment type="subcellular location">
    <subcellularLocation>
        <location evidence="1">Membrane</location>
        <topology evidence="1">Multi-pass membrane protein</topology>
    </subcellularLocation>
</comment>
<dbReference type="OrthoDB" id="2544694at2759"/>
<name>A0A9P9WV89_9PEZI</name>
<dbReference type="SUPFAM" id="SSF103473">
    <property type="entry name" value="MFS general substrate transporter"/>
    <property type="match status" value="1"/>
</dbReference>
<feature type="transmembrane region" description="Helical" evidence="6">
    <location>
        <begin position="226"/>
        <end position="243"/>
    </location>
</feature>
<dbReference type="GO" id="GO:0016020">
    <property type="term" value="C:membrane"/>
    <property type="evidence" value="ECO:0007669"/>
    <property type="project" value="UniProtKB-SubCell"/>
</dbReference>
<keyword evidence="4 6" id="KW-1133">Transmembrane helix</keyword>
<organism evidence="8 9">
    <name type="scientific">Neoarthrinium moseri</name>
    <dbReference type="NCBI Taxonomy" id="1658444"/>
    <lineage>
        <taxon>Eukaryota</taxon>
        <taxon>Fungi</taxon>
        <taxon>Dikarya</taxon>
        <taxon>Ascomycota</taxon>
        <taxon>Pezizomycotina</taxon>
        <taxon>Sordariomycetes</taxon>
        <taxon>Xylariomycetidae</taxon>
        <taxon>Amphisphaeriales</taxon>
        <taxon>Apiosporaceae</taxon>
        <taxon>Neoarthrinium</taxon>
    </lineage>
</organism>
<dbReference type="Pfam" id="PF00083">
    <property type="entry name" value="Sugar_tr"/>
    <property type="match status" value="1"/>
</dbReference>
<dbReference type="Proteomes" id="UP000829685">
    <property type="component" value="Unassembled WGS sequence"/>
</dbReference>
<feature type="transmembrane region" description="Helical" evidence="6">
    <location>
        <begin position="346"/>
        <end position="363"/>
    </location>
</feature>
<dbReference type="InterPro" id="IPR050360">
    <property type="entry name" value="MFS_Sugar_Transporters"/>
</dbReference>
<keyword evidence="3 6" id="KW-0812">Transmembrane</keyword>
<feature type="transmembrane region" description="Helical" evidence="6">
    <location>
        <begin position="104"/>
        <end position="125"/>
    </location>
</feature>
<dbReference type="InterPro" id="IPR036259">
    <property type="entry name" value="MFS_trans_sf"/>
</dbReference>
<accession>A0A9P9WV89</accession>
<keyword evidence="9" id="KW-1185">Reference proteome</keyword>
<evidence type="ECO:0000313" key="9">
    <source>
        <dbReference type="Proteomes" id="UP000829685"/>
    </source>
</evidence>
<dbReference type="PROSITE" id="PS00217">
    <property type="entry name" value="SUGAR_TRANSPORT_2"/>
    <property type="match status" value="1"/>
</dbReference>
<feature type="transmembrane region" description="Helical" evidence="6">
    <location>
        <begin position="442"/>
        <end position="461"/>
    </location>
</feature>
<feature type="transmembrane region" description="Helical" evidence="6">
    <location>
        <begin position="137"/>
        <end position="160"/>
    </location>
</feature>
<evidence type="ECO:0000256" key="6">
    <source>
        <dbReference type="SAM" id="Phobius"/>
    </source>
</evidence>
<reference evidence="8" key="1">
    <citation type="submission" date="2021-03" db="EMBL/GenBank/DDBJ databases">
        <title>Revisited historic fungal species revealed as producer of novel bioactive compounds through whole genome sequencing and comparative genomics.</title>
        <authorList>
            <person name="Vignolle G.A."/>
            <person name="Hochenegger N."/>
            <person name="Mach R.L."/>
            <person name="Mach-Aigner A.R."/>
            <person name="Javad Rahimi M."/>
            <person name="Salim K.A."/>
            <person name="Chan C.M."/>
            <person name="Lim L.B.L."/>
            <person name="Cai F."/>
            <person name="Druzhinina I.S."/>
            <person name="U'Ren J.M."/>
            <person name="Derntl C."/>
        </authorList>
    </citation>
    <scope>NUCLEOTIDE SEQUENCE</scope>
    <source>
        <strain evidence="8">TUCIM 5799</strain>
    </source>
</reference>
<feature type="transmembrane region" description="Helical" evidence="6">
    <location>
        <begin position="407"/>
        <end position="430"/>
    </location>
</feature>
<dbReference type="GO" id="GO:0005351">
    <property type="term" value="F:carbohydrate:proton symporter activity"/>
    <property type="evidence" value="ECO:0007669"/>
    <property type="project" value="TreeGrafter"/>
</dbReference>
<evidence type="ECO:0000256" key="5">
    <source>
        <dbReference type="ARBA" id="ARBA00023136"/>
    </source>
</evidence>
<dbReference type="PROSITE" id="PS50850">
    <property type="entry name" value="MFS"/>
    <property type="match status" value="1"/>
</dbReference>
<feature type="transmembrane region" description="Helical" evidence="6">
    <location>
        <begin position="375"/>
        <end position="395"/>
    </location>
</feature>
<dbReference type="PANTHER" id="PTHR48022">
    <property type="entry name" value="PLASTIDIC GLUCOSE TRANSPORTER 4"/>
    <property type="match status" value="1"/>
</dbReference>
<comment type="similarity">
    <text evidence="2">Belongs to the major facilitator superfamily. Sugar transporter (TC 2.A.1.1) family.</text>
</comment>
<dbReference type="EMBL" id="JAFIMR010000003">
    <property type="protein sequence ID" value="KAI1879861.1"/>
    <property type="molecule type" value="Genomic_DNA"/>
</dbReference>
<comment type="caution">
    <text evidence="8">The sequence shown here is derived from an EMBL/GenBank/DDBJ whole genome shotgun (WGS) entry which is preliminary data.</text>
</comment>
<evidence type="ECO:0000259" key="7">
    <source>
        <dbReference type="PROSITE" id="PS50850"/>
    </source>
</evidence>
<protein>
    <recommendedName>
        <fullName evidence="7">Major facilitator superfamily (MFS) profile domain-containing protein</fullName>
    </recommendedName>
</protein>
<dbReference type="InterPro" id="IPR005828">
    <property type="entry name" value="MFS_sugar_transport-like"/>
</dbReference>
<dbReference type="AlphaFoldDB" id="A0A9P9WV89"/>
<evidence type="ECO:0000256" key="4">
    <source>
        <dbReference type="ARBA" id="ARBA00022989"/>
    </source>
</evidence>
<gene>
    <name evidence="8" type="ORF">JX265_001482</name>
</gene>
<dbReference type="Gene3D" id="1.20.1250.20">
    <property type="entry name" value="MFS general substrate transporter like domains"/>
    <property type="match status" value="1"/>
</dbReference>
<dbReference type="InterPro" id="IPR020846">
    <property type="entry name" value="MFS_dom"/>
</dbReference>
<evidence type="ECO:0000256" key="1">
    <source>
        <dbReference type="ARBA" id="ARBA00004141"/>
    </source>
</evidence>
<evidence type="ECO:0000313" key="8">
    <source>
        <dbReference type="EMBL" id="KAI1879861.1"/>
    </source>
</evidence>
<proteinExistence type="inferred from homology"/>
<dbReference type="InterPro" id="IPR005829">
    <property type="entry name" value="Sugar_transporter_CS"/>
</dbReference>
<feature type="domain" description="Major facilitator superfamily (MFS) profile" evidence="7">
    <location>
        <begin position="61"/>
        <end position="495"/>
    </location>
</feature>
<sequence>MNGNNQDHGTAPPATLLKNAETHPKAIDEAIVSGDNIQMRSELDDLPMLQGLRLYWRVALISMLAAFSSALEGYQIAITNSIVSNRGFIRQMSGGGTTLNPTHVAVWGGMLSTGQLVGVAALMMWTDMLGRKWAMHLTWLTLVVSVILESVATNWLHWLFAKLLAGAGLGMMQATYPVYISEQSPTQIRGLLTTSYMFWYVVAQIFGPLALQQLHIRDPYNYKIPIYTQWSMLGVMLIINLFVPESPWWLVQRSKYHDAEKVLASSYKGVTGYDLKKELSIIIATVEHEKLVEAENKYQLVQIFKGVNLWRLFIAFWPKGMQQLCGQSVTNNYGTYFFQLAGNKDPFTVTIILGVCQLLGVLFTSACSNNVGRRWLTLGLFGSGAVAILAIGILGSFDYQSHELGSVLVFFACVSNFGVIGGAGIAYSYVAEIPAQRLRARTASIALIGSFCLGITFNYTVPLMLKVWSVQTGYFFGVTGLISFIVGYFVLPEIACRTPAEIDEMFEDKVAPRKFRKHVTQVEVFILEKDEKQKKKIERFPLEERQEFV</sequence>
<evidence type="ECO:0000256" key="2">
    <source>
        <dbReference type="ARBA" id="ARBA00010992"/>
    </source>
</evidence>
<feature type="transmembrane region" description="Helical" evidence="6">
    <location>
        <begin position="196"/>
        <end position="214"/>
    </location>
</feature>